<dbReference type="EMBL" id="CAUYUJ010009458">
    <property type="protein sequence ID" value="CAK0826860.1"/>
    <property type="molecule type" value="Genomic_DNA"/>
</dbReference>
<gene>
    <name evidence="1" type="ORF">PCOR1329_LOCUS26545</name>
</gene>
<sequence length="184" mass="19810">MDLVLLLRVSHDQVVTCWPACAPKDGVCGEPPVTQRLATTQHLSIVCGAYLLRVDNLPLIARGEQHEGVEVEGPTPSTKASMDLVLLLRVSHDQVVTCWPACAPKDGVCREEEGEQTTCSDGGSSVVIRICSPHRRSEEGLETMRSQGSVFHAPLHLLSVSAAPCYCVLCRFDSDGCLTANIDA</sequence>
<accession>A0ABN9S964</accession>
<organism evidence="1 2">
    <name type="scientific">Prorocentrum cordatum</name>
    <dbReference type="NCBI Taxonomy" id="2364126"/>
    <lineage>
        <taxon>Eukaryota</taxon>
        <taxon>Sar</taxon>
        <taxon>Alveolata</taxon>
        <taxon>Dinophyceae</taxon>
        <taxon>Prorocentrales</taxon>
        <taxon>Prorocentraceae</taxon>
        <taxon>Prorocentrum</taxon>
    </lineage>
</organism>
<evidence type="ECO:0000313" key="2">
    <source>
        <dbReference type="Proteomes" id="UP001189429"/>
    </source>
</evidence>
<dbReference type="Proteomes" id="UP001189429">
    <property type="component" value="Unassembled WGS sequence"/>
</dbReference>
<keyword evidence="2" id="KW-1185">Reference proteome</keyword>
<proteinExistence type="predicted"/>
<reference evidence="1" key="1">
    <citation type="submission" date="2023-10" db="EMBL/GenBank/DDBJ databases">
        <authorList>
            <person name="Chen Y."/>
            <person name="Shah S."/>
            <person name="Dougan E. K."/>
            <person name="Thang M."/>
            <person name="Chan C."/>
        </authorList>
    </citation>
    <scope>NUCLEOTIDE SEQUENCE [LARGE SCALE GENOMIC DNA]</scope>
</reference>
<evidence type="ECO:0008006" key="3">
    <source>
        <dbReference type="Google" id="ProtNLM"/>
    </source>
</evidence>
<name>A0ABN9S964_9DINO</name>
<evidence type="ECO:0000313" key="1">
    <source>
        <dbReference type="EMBL" id="CAK0826860.1"/>
    </source>
</evidence>
<protein>
    <recommendedName>
        <fullName evidence="3">Anaphase-promoting complex subunit 1</fullName>
    </recommendedName>
</protein>
<comment type="caution">
    <text evidence="1">The sequence shown here is derived from an EMBL/GenBank/DDBJ whole genome shotgun (WGS) entry which is preliminary data.</text>
</comment>